<dbReference type="OrthoDB" id="7861542at2"/>
<comment type="caution">
    <text evidence="2">The sequence shown here is derived from an EMBL/GenBank/DDBJ whole genome shotgun (WGS) entry which is preliminary data.</text>
</comment>
<organism evidence="2 3">
    <name type="scientific">Dongia mobilis</name>
    <dbReference type="NCBI Taxonomy" id="578943"/>
    <lineage>
        <taxon>Bacteria</taxon>
        <taxon>Pseudomonadati</taxon>
        <taxon>Pseudomonadota</taxon>
        <taxon>Alphaproteobacteria</taxon>
        <taxon>Rhodospirillales</taxon>
        <taxon>Dongiaceae</taxon>
        <taxon>Dongia</taxon>
    </lineage>
</organism>
<dbReference type="RefSeq" id="WP_133614358.1">
    <property type="nucleotide sequence ID" value="NZ_SNYW01000010.1"/>
</dbReference>
<gene>
    <name evidence="2" type="ORF">A8950_2903</name>
</gene>
<dbReference type="Gene3D" id="1.10.150.20">
    <property type="entry name" value="5' to 3' exonuclease, C-terminal subdomain"/>
    <property type="match status" value="1"/>
</dbReference>
<evidence type="ECO:0000313" key="3">
    <source>
        <dbReference type="Proteomes" id="UP000295783"/>
    </source>
</evidence>
<evidence type="ECO:0000313" key="2">
    <source>
        <dbReference type="EMBL" id="TDQ81033.1"/>
    </source>
</evidence>
<accession>A0A4R6WKE9</accession>
<dbReference type="PANTHER" id="PTHR36121">
    <property type="entry name" value="PROTEIN SXY"/>
    <property type="match status" value="1"/>
</dbReference>
<feature type="domain" description="TfoX C-terminal" evidence="1">
    <location>
        <begin position="3"/>
        <end position="79"/>
    </location>
</feature>
<dbReference type="EMBL" id="SNYW01000010">
    <property type="protein sequence ID" value="TDQ81033.1"/>
    <property type="molecule type" value="Genomic_DNA"/>
</dbReference>
<evidence type="ECO:0000259" key="1">
    <source>
        <dbReference type="Pfam" id="PF04994"/>
    </source>
</evidence>
<reference evidence="2 3" key="1">
    <citation type="submission" date="2019-03" db="EMBL/GenBank/DDBJ databases">
        <title>Genomic Encyclopedia of Type Strains, Phase III (KMG-III): the genomes of soil and plant-associated and newly described type strains.</title>
        <authorList>
            <person name="Whitman W."/>
        </authorList>
    </citation>
    <scope>NUCLEOTIDE SEQUENCE [LARGE SCALE GENOMIC DNA]</scope>
    <source>
        <strain evidence="2 3">CGMCC 1.7660</strain>
    </source>
</reference>
<dbReference type="PANTHER" id="PTHR36121:SF1">
    <property type="entry name" value="PROTEIN SXY"/>
    <property type="match status" value="1"/>
</dbReference>
<dbReference type="Pfam" id="PF04994">
    <property type="entry name" value="TfoX_C"/>
    <property type="match status" value="1"/>
</dbReference>
<dbReference type="InterPro" id="IPR047525">
    <property type="entry name" value="TfoX-like"/>
</dbReference>
<name>A0A4R6WKE9_9PROT</name>
<protein>
    <submittedName>
        <fullName evidence="2">TfoX-like protein</fullName>
    </submittedName>
</protein>
<dbReference type="Proteomes" id="UP000295783">
    <property type="component" value="Unassembled WGS sequence"/>
</dbReference>
<dbReference type="InterPro" id="IPR007077">
    <property type="entry name" value="TfoX_C"/>
</dbReference>
<keyword evidence="3" id="KW-1185">Reference proteome</keyword>
<dbReference type="AlphaFoldDB" id="A0A4R6WKE9"/>
<sequence>MSTPLGSLKNIGPATIRQLQEVGIADADALRSLGAVATYRRLKHAFPDQVTLTMAYALEGALLDCHWNRLPPERREYIRSTLRGA</sequence>
<proteinExistence type="predicted"/>